<dbReference type="RefSeq" id="WP_109903425.1">
    <property type="nucleotide sequence ID" value="NZ_QGLE01000002.1"/>
</dbReference>
<feature type="binding site" evidence="6">
    <location>
        <position position="38"/>
    </location>
    <ligand>
        <name>molybdate</name>
        <dbReference type="ChEBI" id="CHEBI:36264"/>
    </ligand>
</feature>
<accession>A0A317EDU8</accession>
<comment type="caution">
    <text evidence="8">The sequence shown here is derived from an EMBL/GenBank/DDBJ whole genome shotgun (WGS) entry which is preliminary data.</text>
</comment>
<evidence type="ECO:0000256" key="4">
    <source>
        <dbReference type="ARBA" id="ARBA00022729"/>
    </source>
</evidence>
<feature type="binding site" evidence="6">
    <location>
        <position position="151"/>
    </location>
    <ligand>
        <name>molybdate</name>
        <dbReference type="ChEBI" id="CHEBI:36264"/>
    </ligand>
</feature>
<feature type="binding site" evidence="6">
    <location>
        <position position="196"/>
    </location>
    <ligand>
        <name>molybdate</name>
        <dbReference type="ChEBI" id="CHEBI:36264"/>
    </ligand>
</feature>
<feature type="chain" id="PRO_5016417912" evidence="7">
    <location>
        <begin position="19"/>
        <end position="265"/>
    </location>
</feature>
<dbReference type="Gene3D" id="3.40.190.10">
    <property type="entry name" value="Periplasmic binding protein-like II"/>
    <property type="match status" value="2"/>
</dbReference>
<dbReference type="PANTHER" id="PTHR30632:SF17">
    <property type="entry name" value="MOLYBDATE-BINDING PROTEIN MODA"/>
    <property type="match status" value="1"/>
</dbReference>
<name>A0A317EDU8_9PROT</name>
<dbReference type="Pfam" id="PF13531">
    <property type="entry name" value="SBP_bac_11"/>
    <property type="match status" value="1"/>
</dbReference>
<feature type="signal peptide" evidence="7">
    <location>
        <begin position="1"/>
        <end position="18"/>
    </location>
</feature>
<organism evidence="8 9">
    <name type="scientific">Zavarzinia aquatilis</name>
    <dbReference type="NCBI Taxonomy" id="2211142"/>
    <lineage>
        <taxon>Bacteria</taxon>
        <taxon>Pseudomonadati</taxon>
        <taxon>Pseudomonadota</taxon>
        <taxon>Alphaproteobacteria</taxon>
        <taxon>Rhodospirillales</taxon>
        <taxon>Zavarziniaceae</taxon>
        <taxon>Zavarzinia</taxon>
    </lineage>
</organism>
<comment type="subunit">
    <text evidence="5">The complex is composed of two ATP-binding proteins (ModC), two transmembrane proteins (ModB) and a solute-binding protein (ModA).</text>
</comment>
<evidence type="ECO:0000313" key="8">
    <source>
        <dbReference type="EMBL" id="PWR25208.1"/>
    </source>
</evidence>
<dbReference type="GO" id="GO:0030973">
    <property type="term" value="F:molybdate ion binding"/>
    <property type="evidence" value="ECO:0007669"/>
    <property type="project" value="TreeGrafter"/>
</dbReference>
<dbReference type="Proteomes" id="UP000245461">
    <property type="component" value="Unassembled WGS sequence"/>
</dbReference>
<feature type="binding site" evidence="6">
    <location>
        <position position="178"/>
    </location>
    <ligand>
        <name>molybdate</name>
        <dbReference type="ChEBI" id="CHEBI:36264"/>
    </ligand>
</feature>
<gene>
    <name evidence="8" type="ORF">DKG74_05455</name>
</gene>
<dbReference type="InterPro" id="IPR050682">
    <property type="entry name" value="ModA/WtpA"/>
</dbReference>
<dbReference type="FunFam" id="3.40.190.10:FF:000035">
    <property type="entry name" value="Molybdate ABC transporter substrate-binding protein"/>
    <property type="match status" value="1"/>
</dbReference>
<dbReference type="PIRSF" id="PIRSF004846">
    <property type="entry name" value="ModA"/>
    <property type="match status" value="1"/>
</dbReference>
<dbReference type="EMBL" id="QGLE01000002">
    <property type="protein sequence ID" value="PWR25208.1"/>
    <property type="molecule type" value="Genomic_DNA"/>
</dbReference>
<evidence type="ECO:0000256" key="6">
    <source>
        <dbReference type="PIRSR" id="PIRSR004846-1"/>
    </source>
</evidence>
<dbReference type="GO" id="GO:1901359">
    <property type="term" value="F:tungstate binding"/>
    <property type="evidence" value="ECO:0007669"/>
    <property type="project" value="UniProtKB-ARBA"/>
</dbReference>
<keyword evidence="3 6" id="KW-0479">Metal-binding</keyword>
<dbReference type="CDD" id="cd13536">
    <property type="entry name" value="PBP2_EcModA"/>
    <property type="match status" value="1"/>
</dbReference>
<sequence length="265" mass="27138">MLFSRRSVFALVAGLALAAPLVPSRAEEAPVLVFAAASLKESLTGIATAFEKETGQKVQISFAASGPLAKQIEAGAPADLFISADLKWMTYVSDKGLTVKETEKPLLGNTLVLVAPADSDKAPVTLAEGFDLAGLLGDGHLAIGEMTSVPAGTYGKAALEKLGLFDAVKDKLAQAESVRAALALVGRGEAPLGIVYATDAVADKAVKVLATFPEGSYPAIVYPVSILKESTNPAAAKFLAYLQSAPAAATFTGAGFTVMQAPGTN</sequence>
<feature type="binding site" evidence="6">
    <location>
        <position position="65"/>
    </location>
    <ligand>
        <name>molybdate</name>
        <dbReference type="ChEBI" id="CHEBI:36264"/>
    </ligand>
</feature>
<dbReference type="NCBIfam" id="NF007958">
    <property type="entry name" value="PRK10677.1"/>
    <property type="match status" value="1"/>
</dbReference>
<evidence type="ECO:0000313" key="9">
    <source>
        <dbReference type="Proteomes" id="UP000245461"/>
    </source>
</evidence>
<dbReference type="GO" id="GO:0046872">
    <property type="term" value="F:metal ion binding"/>
    <property type="evidence" value="ECO:0007669"/>
    <property type="project" value="UniProtKB-KW"/>
</dbReference>
<dbReference type="InterPro" id="IPR006311">
    <property type="entry name" value="TAT_signal"/>
</dbReference>
<dbReference type="GO" id="GO:0015689">
    <property type="term" value="P:molybdate ion transport"/>
    <property type="evidence" value="ECO:0007669"/>
    <property type="project" value="InterPro"/>
</dbReference>
<keyword evidence="4 7" id="KW-0732">Signal</keyword>
<dbReference type="SUPFAM" id="SSF53850">
    <property type="entry name" value="Periplasmic binding protein-like II"/>
    <property type="match status" value="1"/>
</dbReference>
<evidence type="ECO:0000256" key="7">
    <source>
        <dbReference type="SAM" id="SignalP"/>
    </source>
</evidence>
<dbReference type="PROSITE" id="PS51318">
    <property type="entry name" value="TAT"/>
    <property type="match status" value="1"/>
</dbReference>
<dbReference type="AlphaFoldDB" id="A0A317EDU8"/>
<dbReference type="InterPro" id="IPR005950">
    <property type="entry name" value="ModA"/>
</dbReference>
<dbReference type="OrthoDB" id="9785015at2"/>
<evidence type="ECO:0000256" key="3">
    <source>
        <dbReference type="ARBA" id="ARBA00022723"/>
    </source>
</evidence>
<evidence type="ECO:0000256" key="5">
    <source>
        <dbReference type="ARBA" id="ARBA00062515"/>
    </source>
</evidence>
<protein>
    <submittedName>
        <fullName evidence="8">Molybdate ABC transporter substrate-binding protein</fullName>
    </submittedName>
</protein>
<keyword evidence="9" id="KW-1185">Reference proteome</keyword>
<dbReference type="GO" id="GO:0030288">
    <property type="term" value="C:outer membrane-bounded periplasmic space"/>
    <property type="evidence" value="ECO:0007669"/>
    <property type="project" value="TreeGrafter"/>
</dbReference>
<dbReference type="PANTHER" id="PTHR30632">
    <property type="entry name" value="MOLYBDATE-BINDING PERIPLASMIC PROTEIN"/>
    <property type="match status" value="1"/>
</dbReference>
<proteinExistence type="inferred from homology"/>
<dbReference type="NCBIfam" id="TIGR01256">
    <property type="entry name" value="modA"/>
    <property type="match status" value="1"/>
</dbReference>
<evidence type="ECO:0000256" key="1">
    <source>
        <dbReference type="ARBA" id="ARBA00009175"/>
    </source>
</evidence>
<reference evidence="8 9" key="1">
    <citation type="submission" date="2018-05" db="EMBL/GenBank/DDBJ databases">
        <title>Zavarzinia sp. HR-AS.</title>
        <authorList>
            <person name="Lee Y."/>
            <person name="Jeon C.O."/>
        </authorList>
    </citation>
    <scope>NUCLEOTIDE SEQUENCE [LARGE SCALE GENOMIC DNA]</scope>
    <source>
        <strain evidence="8 9">HR-AS</strain>
    </source>
</reference>
<evidence type="ECO:0000256" key="2">
    <source>
        <dbReference type="ARBA" id="ARBA00022505"/>
    </source>
</evidence>
<keyword evidence="2 6" id="KW-0500">Molybdenum</keyword>
<comment type="similarity">
    <text evidence="1">Belongs to the bacterial solute-binding protein ModA family.</text>
</comment>